<dbReference type="OrthoDB" id="7278219at2"/>
<dbReference type="AlphaFoldDB" id="A0A149UN12"/>
<name>A0A149UN12_9PROT</name>
<dbReference type="PANTHER" id="PTHR46797">
    <property type="entry name" value="HTH-TYPE TRANSCRIPTIONAL REGULATOR"/>
    <property type="match status" value="1"/>
</dbReference>
<keyword evidence="1" id="KW-0238">DNA-binding</keyword>
<dbReference type="GO" id="GO:0005829">
    <property type="term" value="C:cytosol"/>
    <property type="evidence" value="ECO:0007669"/>
    <property type="project" value="TreeGrafter"/>
</dbReference>
<dbReference type="InterPro" id="IPR001387">
    <property type="entry name" value="Cro/C1-type_HTH"/>
</dbReference>
<gene>
    <name evidence="3" type="ORF">AD951_08095</name>
</gene>
<dbReference type="PANTHER" id="PTHR46797:SF1">
    <property type="entry name" value="METHYLPHOSPHONATE SYNTHASE"/>
    <property type="match status" value="1"/>
</dbReference>
<dbReference type="GO" id="GO:0003700">
    <property type="term" value="F:DNA-binding transcription factor activity"/>
    <property type="evidence" value="ECO:0007669"/>
    <property type="project" value="TreeGrafter"/>
</dbReference>
<dbReference type="PROSITE" id="PS50943">
    <property type="entry name" value="HTH_CROC1"/>
    <property type="match status" value="2"/>
</dbReference>
<evidence type="ECO:0000256" key="1">
    <source>
        <dbReference type="ARBA" id="ARBA00023125"/>
    </source>
</evidence>
<comment type="caution">
    <text evidence="3">The sequence shown here is derived from an EMBL/GenBank/DDBJ whole genome shotgun (WGS) entry which is preliminary data.</text>
</comment>
<evidence type="ECO:0000259" key="2">
    <source>
        <dbReference type="PROSITE" id="PS50943"/>
    </source>
</evidence>
<evidence type="ECO:0000313" key="3">
    <source>
        <dbReference type="EMBL" id="KXV69126.1"/>
    </source>
</evidence>
<proteinExistence type="predicted"/>
<sequence length="258" mass="28518">MNKKTETQVSDGQSDEYLVDLGQRIKDVREGKGMNVVNICFVTDLAVGTISNIERGKNVSYVTLHKILLALKTPPTEILPPDDHDILPIEVKVSEEDTQKYLDLVSAFQKSSTSLSHLIHKLHLAREHDVAESKNATSSETDPREPVVRQLGERIRDIRLARGLSVSELGAASGHQTPAMQLIEIGLRKPSIESLRRIAAALKVATADLFPGLPNQKDIFNSLRTLGLYSNIQSVREQVEFFNDSFIALSAAVQKTVN</sequence>
<dbReference type="Proteomes" id="UP000075377">
    <property type="component" value="Unassembled WGS sequence"/>
</dbReference>
<dbReference type="EMBL" id="LHZX01000294">
    <property type="protein sequence ID" value="KXV69126.1"/>
    <property type="molecule type" value="Genomic_DNA"/>
</dbReference>
<organism evidence="3 4">
    <name type="scientific">Acetobacter malorum</name>
    <dbReference type="NCBI Taxonomy" id="178901"/>
    <lineage>
        <taxon>Bacteria</taxon>
        <taxon>Pseudomonadati</taxon>
        <taxon>Pseudomonadota</taxon>
        <taxon>Alphaproteobacteria</taxon>
        <taxon>Acetobacterales</taxon>
        <taxon>Acetobacteraceae</taxon>
        <taxon>Acetobacter</taxon>
    </lineage>
</organism>
<dbReference type="SUPFAM" id="SSF47413">
    <property type="entry name" value="lambda repressor-like DNA-binding domains"/>
    <property type="match status" value="2"/>
</dbReference>
<dbReference type="RefSeq" id="WP_061501005.1">
    <property type="nucleotide sequence ID" value="NZ_LHZX01000294.1"/>
</dbReference>
<dbReference type="CDD" id="cd00093">
    <property type="entry name" value="HTH_XRE"/>
    <property type="match status" value="2"/>
</dbReference>
<dbReference type="PATRIC" id="fig|178901.14.peg.3209"/>
<dbReference type="InterPro" id="IPR050807">
    <property type="entry name" value="TransReg_Diox_bact_type"/>
</dbReference>
<evidence type="ECO:0000313" key="4">
    <source>
        <dbReference type="Proteomes" id="UP000075377"/>
    </source>
</evidence>
<dbReference type="GO" id="GO:0003677">
    <property type="term" value="F:DNA binding"/>
    <property type="evidence" value="ECO:0007669"/>
    <property type="project" value="UniProtKB-KW"/>
</dbReference>
<feature type="domain" description="HTH cro/C1-type" evidence="2">
    <location>
        <begin position="25"/>
        <end position="78"/>
    </location>
</feature>
<reference evidence="3 4" key="1">
    <citation type="submission" date="2015-06" db="EMBL/GenBank/DDBJ databases">
        <title>Improved classification and identification of acetic acid bacteria using matrix-assisted laser desorption/ionization time-of-flight mass spectrometry; Gluconobacter nephelii and Gluconobacter uchimurae are later heterotypic synonyms of Gluconobacter japonicus and Gluconobacter oxydans, respectively.</title>
        <authorList>
            <person name="Li L."/>
            <person name="Cleenwerck I."/>
            <person name="De Vuyst L."/>
            <person name="Vandamme P."/>
        </authorList>
    </citation>
    <scope>NUCLEOTIDE SEQUENCE [LARGE SCALE GENOMIC DNA]</scope>
    <source>
        <strain evidence="3 4">LMG 1699</strain>
    </source>
</reference>
<dbReference type="Gene3D" id="1.10.260.40">
    <property type="entry name" value="lambda repressor-like DNA-binding domains"/>
    <property type="match status" value="2"/>
</dbReference>
<dbReference type="SMART" id="SM00530">
    <property type="entry name" value="HTH_XRE"/>
    <property type="match status" value="2"/>
</dbReference>
<dbReference type="InterPro" id="IPR010982">
    <property type="entry name" value="Lambda_DNA-bd_dom_sf"/>
</dbReference>
<dbReference type="Pfam" id="PF01381">
    <property type="entry name" value="HTH_3"/>
    <property type="match status" value="1"/>
</dbReference>
<feature type="domain" description="HTH cro/C1-type" evidence="2">
    <location>
        <begin position="155"/>
        <end position="209"/>
    </location>
</feature>
<accession>A0A149UN12</accession>
<protein>
    <recommendedName>
        <fullName evidence="2">HTH cro/C1-type domain-containing protein</fullName>
    </recommendedName>
</protein>